<keyword evidence="4 6" id="KW-0998">Cell outer membrane</keyword>
<evidence type="ECO:0000259" key="7">
    <source>
        <dbReference type="Pfam" id="PF13525"/>
    </source>
</evidence>
<dbReference type="PANTHER" id="PTHR37423:SF1">
    <property type="entry name" value="OUTER MEMBRANE PROTEIN ASSEMBLY FACTOR BAMD"/>
    <property type="match status" value="1"/>
</dbReference>
<comment type="subcellular location">
    <subcellularLocation>
        <location evidence="6">Cell outer membrane</location>
    </subcellularLocation>
</comment>
<feature type="domain" description="Outer membrane lipoprotein BamD-like" evidence="7">
    <location>
        <begin position="86"/>
        <end position="289"/>
    </location>
</feature>
<dbReference type="Proteomes" id="UP000643403">
    <property type="component" value="Unassembled WGS sequence"/>
</dbReference>
<evidence type="ECO:0000256" key="5">
    <source>
        <dbReference type="ARBA" id="ARBA00023288"/>
    </source>
</evidence>
<dbReference type="SUPFAM" id="SSF48452">
    <property type="entry name" value="TPR-like"/>
    <property type="match status" value="1"/>
</dbReference>
<keyword evidence="1 6" id="KW-0732">Signal</keyword>
<keyword evidence="5" id="KW-0449">Lipoprotein</keyword>
<comment type="similarity">
    <text evidence="6">Belongs to the BamD family.</text>
</comment>
<name>A0ABQ3BM99_9GAMM</name>
<comment type="subunit">
    <text evidence="6">Part of the Bam complex.</text>
</comment>
<dbReference type="EMBL" id="BMXY01000001">
    <property type="protein sequence ID" value="GGZ51528.1"/>
    <property type="molecule type" value="Genomic_DNA"/>
</dbReference>
<dbReference type="InterPro" id="IPR039565">
    <property type="entry name" value="BamD-like"/>
</dbReference>
<dbReference type="Pfam" id="PF13525">
    <property type="entry name" value="YfiO"/>
    <property type="match status" value="1"/>
</dbReference>
<dbReference type="PANTHER" id="PTHR37423">
    <property type="entry name" value="SOLUBLE LYTIC MUREIN TRANSGLYCOSYLASE-RELATED"/>
    <property type="match status" value="1"/>
</dbReference>
<reference evidence="9" key="1">
    <citation type="journal article" date="2019" name="Int. J. Syst. Evol. Microbiol.">
        <title>The Global Catalogue of Microorganisms (GCM) 10K type strain sequencing project: providing services to taxonomists for standard genome sequencing and annotation.</title>
        <authorList>
            <consortium name="The Broad Institute Genomics Platform"/>
            <consortium name="The Broad Institute Genome Sequencing Center for Infectious Disease"/>
            <person name="Wu L."/>
            <person name="Ma J."/>
        </authorList>
    </citation>
    <scope>NUCLEOTIDE SEQUENCE [LARGE SCALE GENOMIC DNA]</scope>
    <source>
        <strain evidence="9">KCTC 22558</strain>
    </source>
</reference>
<dbReference type="CDD" id="cd15830">
    <property type="entry name" value="BamD"/>
    <property type="match status" value="1"/>
</dbReference>
<gene>
    <name evidence="8" type="primary">comL</name>
    <name evidence="6" type="synonym">bamD</name>
    <name evidence="8" type="ORF">GCM10008101_00640</name>
</gene>
<comment type="caution">
    <text evidence="8">The sequence shown here is derived from an EMBL/GenBank/DDBJ whole genome shotgun (WGS) entry which is preliminary data.</text>
</comment>
<keyword evidence="9" id="KW-1185">Reference proteome</keyword>
<dbReference type="HAMAP" id="MF_00922">
    <property type="entry name" value="OM_assembly_BamD"/>
    <property type="match status" value="1"/>
</dbReference>
<evidence type="ECO:0000256" key="6">
    <source>
        <dbReference type="HAMAP-Rule" id="MF_00922"/>
    </source>
</evidence>
<keyword evidence="3" id="KW-0564">Palmitate</keyword>
<evidence type="ECO:0000256" key="1">
    <source>
        <dbReference type="ARBA" id="ARBA00022729"/>
    </source>
</evidence>
<sequence length="329" mass="36816">MVSGIGKGLVAGSTSAGRLRQGCYYPAFLSPDPARVDPMSQSSAFRPSSMSVLRGAAVAVLAVSLLAASGCARFRDRKDDANEGQPVETLYEKGHKSMTNGNWSSAEQTYRRLVAQYPYGPYTEQALIETAYAQYKSGKHEDAVSSIDRFIRTYPTHRNIAYLYYLRGLVNSTRDTVFLQRVWHLDPARRDLATPMQAYNDFSIVAERYGNSRYAADARERMAQLRDVFARYEMDTSLYYLRRGAYVAAVDRAKYTLENYPQSRYQNDAIAAMAAGYSELGNTALANDARAELQKADPNHPYLKGDWPDYPGHLRRLNPFGGDASALRD</sequence>
<accession>A0ABQ3BM99</accession>
<dbReference type="InterPro" id="IPR011990">
    <property type="entry name" value="TPR-like_helical_dom_sf"/>
</dbReference>
<keyword evidence="2 6" id="KW-0472">Membrane</keyword>
<evidence type="ECO:0000313" key="8">
    <source>
        <dbReference type="EMBL" id="GGZ51528.1"/>
    </source>
</evidence>
<evidence type="ECO:0000313" key="9">
    <source>
        <dbReference type="Proteomes" id="UP000643403"/>
    </source>
</evidence>
<evidence type="ECO:0000256" key="4">
    <source>
        <dbReference type="ARBA" id="ARBA00023237"/>
    </source>
</evidence>
<dbReference type="InterPro" id="IPR017689">
    <property type="entry name" value="BamD"/>
</dbReference>
<organism evidence="8 9">
    <name type="scientific">Cognatilysobacter xinjiangensis</name>
    <dbReference type="NCBI Taxonomy" id="546892"/>
    <lineage>
        <taxon>Bacteria</taxon>
        <taxon>Pseudomonadati</taxon>
        <taxon>Pseudomonadota</taxon>
        <taxon>Gammaproteobacteria</taxon>
        <taxon>Lysobacterales</taxon>
        <taxon>Lysobacteraceae</taxon>
        <taxon>Cognatilysobacter</taxon>
    </lineage>
</organism>
<dbReference type="NCBIfam" id="TIGR03302">
    <property type="entry name" value="OM_YfiO"/>
    <property type="match status" value="1"/>
</dbReference>
<dbReference type="Gene3D" id="1.25.40.10">
    <property type="entry name" value="Tetratricopeptide repeat domain"/>
    <property type="match status" value="1"/>
</dbReference>
<evidence type="ECO:0000256" key="2">
    <source>
        <dbReference type="ARBA" id="ARBA00023136"/>
    </source>
</evidence>
<proteinExistence type="inferred from homology"/>
<evidence type="ECO:0000256" key="3">
    <source>
        <dbReference type="ARBA" id="ARBA00023139"/>
    </source>
</evidence>
<protein>
    <recommendedName>
        <fullName evidence="6">Outer membrane protein assembly factor BamD</fullName>
    </recommendedName>
</protein>
<comment type="function">
    <text evidence="6">Part of the outer membrane protein assembly complex, which is involved in assembly and insertion of beta-barrel proteins into the outer membrane.</text>
</comment>